<comment type="caution">
    <text evidence="2">The sequence shown here is derived from an EMBL/GenBank/DDBJ whole genome shotgun (WGS) entry which is preliminary data.</text>
</comment>
<name>A0AAD7GYT6_MYCRO</name>
<accession>A0AAD7GYT6</accession>
<organism evidence="2 3">
    <name type="scientific">Mycena rosella</name>
    <name type="common">Pink bonnet</name>
    <name type="synonym">Agaricus rosellus</name>
    <dbReference type="NCBI Taxonomy" id="1033263"/>
    <lineage>
        <taxon>Eukaryota</taxon>
        <taxon>Fungi</taxon>
        <taxon>Dikarya</taxon>
        <taxon>Basidiomycota</taxon>
        <taxon>Agaricomycotina</taxon>
        <taxon>Agaricomycetes</taxon>
        <taxon>Agaricomycetidae</taxon>
        <taxon>Agaricales</taxon>
        <taxon>Marasmiineae</taxon>
        <taxon>Mycenaceae</taxon>
        <taxon>Mycena</taxon>
    </lineage>
</organism>
<dbReference type="AlphaFoldDB" id="A0AAD7GYT6"/>
<dbReference type="Proteomes" id="UP001221757">
    <property type="component" value="Unassembled WGS sequence"/>
</dbReference>
<reference evidence="2" key="1">
    <citation type="submission" date="2023-03" db="EMBL/GenBank/DDBJ databases">
        <title>Massive genome expansion in bonnet fungi (Mycena s.s.) driven by repeated elements and novel gene families across ecological guilds.</title>
        <authorList>
            <consortium name="Lawrence Berkeley National Laboratory"/>
            <person name="Harder C.B."/>
            <person name="Miyauchi S."/>
            <person name="Viragh M."/>
            <person name="Kuo A."/>
            <person name="Thoen E."/>
            <person name="Andreopoulos B."/>
            <person name="Lu D."/>
            <person name="Skrede I."/>
            <person name="Drula E."/>
            <person name="Henrissat B."/>
            <person name="Morin E."/>
            <person name="Kohler A."/>
            <person name="Barry K."/>
            <person name="LaButti K."/>
            <person name="Morin E."/>
            <person name="Salamov A."/>
            <person name="Lipzen A."/>
            <person name="Mereny Z."/>
            <person name="Hegedus B."/>
            <person name="Baldrian P."/>
            <person name="Stursova M."/>
            <person name="Weitz H."/>
            <person name="Taylor A."/>
            <person name="Grigoriev I.V."/>
            <person name="Nagy L.G."/>
            <person name="Martin F."/>
            <person name="Kauserud H."/>
        </authorList>
    </citation>
    <scope>NUCLEOTIDE SEQUENCE</scope>
    <source>
        <strain evidence="2">CBHHK067</strain>
    </source>
</reference>
<sequence length="678" mass="72542">MTAAAPLPPRRHQVTGQRRRRAALRLRCAQSLQVRLPLRGRIAYRSQLALLTGWVHHAIRFAITEIVTCNGWVHVYDYGGALHLPFVPVLSLRTRFAFPSLPPCLIPFPSTSLSSSHVPLLLPFRGRAWRPIAAGFHERRWSVELHQRAVVLRASATKEDGAASVPHPPASISVRLPPSPFAISPHIPALGTALPHCPTMPFPLPFLSSIPLRSSLSPLLLASFLSPPFPPGPRSQLAPNSGGVERGAVRPLLARGCGVVPASGLLRKAAKGRARDGGGASVPNPAPAPPPQHCGRGRGGLRYPSRACCARRRCIECPSCLMPPAHRCVPLRTRARGAVLPLPLPAAPCPPALWLFLFLPPSAPLPLLARRSRPPPAVFISSSLSTSSLLSLALPFRTLLFSPPDLPPRRLHPPPADTIRQAFRRDLTRILLHIVLIVSYARFPVAPASSYADYAWGVQAAMRAAGAVRGTRVVSAPRVRVPAARDLLRGVRQGVYPARAGFFLALYHFRFLLDHAFFHGLPSALAPRPRSRHLPRRALARPAHALRTPGAAPHALARLREPVDRAPSGQAAPAARARVDARAGDERCKEAGAGAPDPAACDEADERKFDCGAAGDEGRDGVVGAVGRGEGLSPPEMGTGRAGDRGARSTARRMWGAGGGWGRESHSNSAPASRALPV</sequence>
<dbReference type="EMBL" id="JARKIE010000004">
    <property type="protein sequence ID" value="KAJ7708257.1"/>
    <property type="molecule type" value="Genomic_DNA"/>
</dbReference>
<keyword evidence="3" id="KW-1185">Reference proteome</keyword>
<evidence type="ECO:0000313" key="2">
    <source>
        <dbReference type="EMBL" id="KAJ7708257.1"/>
    </source>
</evidence>
<feature type="region of interest" description="Disordered" evidence="1">
    <location>
        <begin position="622"/>
        <end position="678"/>
    </location>
</feature>
<feature type="region of interest" description="Disordered" evidence="1">
    <location>
        <begin position="270"/>
        <end position="297"/>
    </location>
</feature>
<gene>
    <name evidence="2" type="ORF">B0H17DRAFT_1191737</name>
</gene>
<evidence type="ECO:0000313" key="3">
    <source>
        <dbReference type="Proteomes" id="UP001221757"/>
    </source>
</evidence>
<evidence type="ECO:0000256" key="1">
    <source>
        <dbReference type="SAM" id="MobiDB-lite"/>
    </source>
</evidence>
<proteinExistence type="predicted"/>
<protein>
    <submittedName>
        <fullName evidence="2">Uncharacterized protein</fullName>
    </submittedName>
</protein>